<evidence type="ECO:0000256" key="4">
    <source>
        <dbReference type="RuleBase" id="RU362110"/>
    </source>
</evidence>
<keyword evidence="3 4" id="KW-0326">Glycosidase</keyword>
<accession>A0ABP5C354</accession>
<dbReference type="InterPro" id="IPR023296">
    <property type="entry name" value="Glyco_hydro_beta-prop_sf"/>
</dbReference>
<dbReference type="PANTHER" id="PTHR42800:SF1">
    <property type="entry name" value="EXOINULINASE INUD (AFU_ORTHOLOGUE AFUA_5G00480)"/>
    <property type="match status" value="1"/>
</dbReference>
<dbReference type="Pfam" id="PF00251">
    <property type="entry name" value="Glyco_hydro_32N"/>
    <property type="match status" value="1"/>
</dbReference>
<organism evidence="7 8">
    <name type="scientific">Nocardioides panacihumi</name>
    <dbReference type="NCBI Taxonomy" id="400774"/>
    <lineage>
        <taxon>Bacteria</taxon>
        <taxon>Bacillati</taxon>
        <taxon>Actinomycetota</taxon>
        <taxon>Actinomycetes</taxon>
        <taxon>Propionibacteriales</taxon>
        <taxon>Nocardioidaceae</taxon>
        <taxon>Nocardioides</taxon>
    </lineage>
</organism>
<dbReference type="SUPFAM" id="SSF49899">
    <property type="entry name" value="Concanavalin A-like lectins/glucanases"/>
    <property type="match status" value="1"/>
</dbReference>
<evidence type="ECO:0000313" key="7">
    <source>
        <dbReference type="EMBL" id="GAA1955605.1"/>
    </source>
</evidence>
<dbReference type="InterPro" id="IPR013320">
    <property type="entry name" value="ConA-like_dom_sf"/>
</dbReference>
<feature type="domain" description="Glycosyl hydrolase family 32 C-terminal" evidence="6">
    <location>
        <begin position="388"/>
        <end position="515"/>
    </location>
</feature>
<dbReference type="SUPFAM" id="SSF75005">
    <property type="entry name" value="Arabinanase/levansucrase/invertase"/>
    <property type="match status" value="1"/>
</dbReference>
<evidence type="ECO:0000259" key="6">
    <source>
        <dbReference type="Pfam" id="PF08244"/>
    </source>
</evidence>
<keyword evidence="8" id="KW-1185">Reference proteome</keyword>
<gene>
    <name evidence="7" type="primary">levB</name>
    <name evidence="7" type="ORF">GCM10009798_13560</name>
</gene>
<comment type="similarity">
    <text evidence="1 4">Belongs to the glycosyl hydrolase 32 family.</text>
</comment>
<evidence type="ECO:0000259" key="5">
    <source>
        <dbReference type="Pfam" id="PF00251"/>
    </source>
</evidence>
<evidence type="ECO:0000256" key="2">
    <source>
        <dbReference type="ARBA" id="ARBA00022801"/>
    </source>
</evidence>
<dbReference type="RefSeq" id="WP_344043713.1">
    <property type="nucleotide sequence ID" value="NZ_BAAAPB010000001.1"/>
</dbReference>
<dbReference type="Gene3D" id="2.115.10.20">
    <property type="entry name" value="Glycosyl hydrolase domain, family 43"/>
    <property type="match status" value="1"/>
</dbReference>
<dbReference type="InterPro" id="IPR001362">
    <property type="entry name" value="Glyco_hydro_32"/>
</dbReference>
<feature type="domain" description="Glycosyl hydrolase family 32 N-terminal" evidence="5">
    <location>
        <begin position="57"/>
        <end position="365"/>
    </location>
</feature>
<comment type="caution">
    <text evidence="7">The sequence shown here is derived from an EMBL/GenBank/DDBJ whole genome shotgun (WGS) entry which is preliminary data.</text>
</comment>
<dbReference type="Pfam" id="PF08244">
    <property type="entry name" value="Glyco_hydro_32C"/>
    <property type="match status" value="1"/>
</dbReference>
<name>A0ABP5C354_9ACTN</name>
<evidence type="ECO:0000256" key="1">
    <source>
        <dbReference type="ARBA" id="ARBA00009902"/>
    </source>
</evidence>
<evidence type="ECO:0000256" key="3">
    <source>
        <dbReference type="ARBA" id="ARBA00023295"/>
    </source>
</evidence>
<evidence type="ECO:0000313" key="8">
    <source>
        <dbReference type="Proteomes" id="UP001500571"/>
    </source>
</evidence>
<dbReference type="EMBL" id="BAAAPB010000001">
    <property type="protein sequence ID" value="GAA1955605.1"/>
    <property type="molecule type" value="Genomic_DNA"/>
</dbReference>
<keyword evidence="2 4" id="KW-0378">Hydrolase</keyword>
<reference evidence="8" key="1">
    <citation type="journal article" date="2019" name="Int. J. Syst. Evol. Microbiol.">
        <title>The Global Catalogue of Microorganisms (GCM) 10K type strain sequencing project: providing services to taxonomists for standard genome sequencing and annotation.</title>
        <authorList>
            <consortium name="The Broad Institute Genomics Platform"/>
            <consortium name="The Broad Institute Genome Sequencing Center for Infectious Disease"/>
            <person name="Wu L."/>
            <person name="Ma J."/>
        </authorList>
    </citation>
    <scope>NUCLEOTIDE SEQUENCE [LARGE SCALE GENOMIC DNA]</scope>
    <source>
        <strain evidence="8">JCM 15309</strain>
    </source>
</reference>
<dbReference type="PANTHER" id="PTHR42800">
    <property type="entry name" value="EXOINULINASE INUD (AFU_ORTHOLOGUE AFUA_5G00480)"/>
    <property type="match status" value="1"/>
</dbReference>
<dbReference type="SMART" id="SM00640">
    <property type="entry name" value="Glyco_32"/>
    <property type="match status" value="1"/>
</dbReference>
<dbReference type="Proteomes" id="UP001500571">
    <property type="component" value="Unassembled WGS sequence"/>
</dbReference>
<dbReference type="InterPro" id="IPR013148">
    <property type="entry name" value="Glyco_hydro_32_N"/>
</dbReference>
<proteinExistence type="inferred from homology"/>
<dbReference type="Gene3D" id="2.60.120.560">
    <property type="entry name" value="Exo-inulinase, domain 1"/>
    <property type="match status" value="1"/>
</dbReference>
<dbReference type="InterPro" id="IPR013189">
    <property type="entry name" value="Glyco_hydro_32_C"/>
</dbReference>
<protein>
    <submittedName>
        <fullName evidence="7">2,6-beta-fructan 6-levanbiohydrolase</fullName>
    </submittedName>
</protein>
<sequence>MTHGHRSSTVRLRIVLVLVLAALAALVIAIASGAIETRPDTRPDARPDRPGWRPRLHLTPAHGWMNDVQRPLLVDGRWRLYNLVNPDYPGANGTSWQAAESTDLVHWKVAGTAIEKYRNGLGDVETGSAVVDTHDTSGFGPGAVVVIATQQLDGVQRQSLFYSRDGGRTFGSYRGNPVLDNPGAADFRDPKVVWDGRRHQWLMVLAEGQRIGFYTSPDLKHWTYVSDYARGDLGTLECPDLFRMSVVGDPSRTTWVLGTSANGASSGGTAGYAYWTGRWDGRRFTADRPDPLWLDHGSDFYAGVTWSDPRRSVSGQLAERYAIGWMNNWSYARDVPGLPSTGGPNTLVRRLRLADVAGRPTLVSSPIGLGAAVEAEVRGHTGSVSSTATIGRTDRRTFRLHVRLRRHGAQESRIVVGAEDGSQLTIGYDWGRRQAFVVRDADAIARRMPKTYRQVRTATTDPLADGSVDLDLVVDGAATEVFVNHGVASLSDLVFLGPGPRTINAESVGGSTDVDAADLSVLGG</sequence>
<dbReference type="CDD" id="cd18622">
    <property type="entry name" value="GH32_Inu-like"/>
    <property type="match status" value="1"/>
</dbReference>